<evidence type="ECO:0000256" key="2">
    <source>
        <dbReference type="ARBA" id="ARBA00022801"/>
    </source>
</evidence>
<dbReference type="PROSITE" id="PS50055">
    <property type="entry name" value="TYR_PHOSPHATASE_PTP"/>
    <property type="match status" value="3"/>
</dbReference>
<keyword evidence="5" id="KW-1133">Transmembrane helix</keyword>
<evidence type="ECO:0000256" key="4">
    <source>
        <dbReference type="ARBA" id="ARBA00051722"/>
    </source>
</evidence>
<dbReference type="Proteomes" id="UP001174909">
    <property type="component" value="Unassembled WGS sequence"/>
</dbReference>
<reference evidence="8" key="1">
    <citation type="submission" date="2023-03" db="EMBL/GenBank/DDBJ databases">
        <authorList>
            <person name="Steffen K."/>
            <person name="Cardenas P."/>
        </authorList>
    </citation>
    <scope>NUCLEOTIDE SEQUENCE</scope>
</reference>
<feature type="domain" description="Tyrosine-protein phosphatase" evidence="6">
    <location>
        <begin position="899"/>
        <end position="1098"/>
    </location>
</feature>
<dbReference type="CDD" id="cd00047">
    <property type="entry name" value="PTPc"/>
    <property type="match status" value="3"/>
</dbReference>
<dbReference type="SUPFAM" id="SSF52799">
    <property type="entry name" value="(Phosphotyrosine protein) phosphatases II"/>
    <property type="match status" value="3"/>
</dbReference>
<dbReference type="PANTHER" id="PTHR19134">
    <property type="entry name" value="RECEPTOR-TYPE TYROSINE-PROTEIN PHOSPHATASE"/>
    <property type="match status" value="1"/>
</dbReference>
<organism evidence="8 9">
    <name type="scientific">Geodia barretti</name>
    <name type="common">Barrett's horny sponge</name>
    <dbReference type="NCBI Taxonomy" id="519541"/>
    <lineage>
        <taxon>Eukaryota</taxon>
        <taxon>Metazoa</taxon>
        <taxon>Porifera</taxon>
        <taxon>Demospongiae</taxon>
        <taxon>Heteroscleromorpha</taxon>
        <taxon>Tetractinellida</taxon>
        <taxon>Astrophorina</taxon>
        <taxon>Geodiidae</taxon>
        <taxon>Geodia</taxon>
    </lineage>
</organism>
<evidence type="ECO:0000259" key="7">
    <source>
        <dbReference type="PROSITE" id="PS50056"/>
    </source>
</evidence>
<dbReference type="InterPro" id="IPR000387">
    <property type="entry name" value="Tyr_Pase_dom"/>
</dbReference>
<dbReference type="InterPro" id="IPR000242">
    <property type="entry name" value="PTP_cat"/>
</dbReference>
<protein>
    <recommendedName>
        <fullName evidence="1">protein-tyrosine-phosphatase</fullName>
        <ecNumber evidence="1">3.1.3.48</ecNumber>
    </recommendedName>
</protein>
<feature type="domain" description="Tyrosine specific protein phosphatases" evidence="7">
    <location>
        <begin position="810"/>
        <end position="883"/>
    </location>
</feature>
<dbReference type="FunFam" id="3.90.190.10:FF:000102">
    <property type="entry name" value="Receptor-type tyrosine-protein phosphatase"/>
    <property type="match status" value="1"/>
</dbReference>
<keyword evidence="9" id="KW-1185">Reference proteome</keyword>
<evidence type="ECO:0000256" key="1">
    <source>
        <dbReference type="ARBA" id="ARBA00013064"/>
    </source>
</evidence>
<feature type="transmembrane region" description="Helical" evidence="5">
    <location>
        <begin position="155"/>
        <end position="178"/>
    </location>
</feature>
<dbReference type="InterPro" id="IPR029021">
    <property type="entry name" value="Prot-tyrosine_phosphatase-like"/>
</dbReference>
<name>A0AA35T2K8_GEOBA</name>
<feature type="non-terminal residue" evidence="8">
    <location>
        <position position="1"/>
    </location>
</feature>
<dbReference type="PRINTS" id="PR00700">
    <property type="entry name" value="PRTYPHPHTASE"/>
</dbReference>
<evidence type="ECO:0000256" key="3">
    <source>
        <dbReference type="ARBA" id="ARBA00022912"/>
    </source>
</evidence>
<dbReference type="EMBL" id="CASHTH010003071">
    <property type="protein sequence ID" value="CAI8039977.1"/>
    <property type="molecule type" value="Genomic_DNA"/>
</dbReference>
<dbReference type="InterPro" id="IPR016130">
    <property type="entry name" value="Tyr_Pase_AS"/>
</dbReference>
<keyword evidence="2" id="KW-0378">Hydrolase</keyword>
<keyword evidence="8" id="KW-0675">Receptor</keyword>
<dbReference type="AlphaFoldDB" id="A0AA35T2K8"/>
<dbReference type="Pfam" id="PF00102">
    <property type="entry name" value="Y_phosphatase"/>
    <property type="match status" value="3"/>
</dbReference>
<dbReference type="PROSITE" id="PS00383">
    <property type="entry name" value="TYR_PHOSPHATASE_1"/>
    <property type="match status" value="2"/>
</dbReference>
<feature type="domain" description="Tyrosine-protein phosphatase" evidence="6">
    <location>
        <begin position="266"/>
        <end position="526"/>
    </location>
</feature>
<sequence length="1112" mass="125447">TTSENNTVNHIIVYNCTAIVPSHSSFNYTYVTVIVPSQSLVSTTAGTSSFTSSTVAQYISDGGSSDDTYSTLMSTTSSVANTNCYNFNSATASSLTYPSLSSFTTTVSASPTTQTGETTTVSDALFLVLLQLWQVSCFCMIVCHRSEAEYNGGVIAGIASTAAIITLISIAGCVFSLVSNRMKMRESNVPRSKLQSVSYKRPSLLERLELKEVGRREDNITSNVMSTEKDSLLAEDIPVRSDIPVSEFPDYVIDMTVENQHDTSKLAIEYQQFNDVPTLTFEVACLYDNIDLNRFRNIYPYDTSRVTLKSIPGELGSDYINASFISGYGGNKYIAAQAPLNETIDHFWRMVWEYEIEAIVMLTKCVEMTREKSAQYWPESLSETITPGDRLSVTLSSSTPYAEYHVRKLLVKHLTESDKSVTVTQFHYTAWPDHGVPDNVMSVIRFIRHVRKLFPAASQDQPLLVHCSAGVGRTGTFITLDMMMQQMKAEATLSVCQCVRNLRTQRMKMVQTPIQYEFIHQALSELVVCGETEVTASSLSFTTTVSAIPTTHTTTASVTGKMTNMFPGKVQYSVVNDNHVSNYRMKMRESNVPRSKLESISYMRSSLLERLELKEVGRREDNITSNVLSTEKDSLLAEDIPVRSDIPVSEFPDYVIDMTVENQHDTSKFAIEYQQFNDVPTLTFEVACLYDNIDLNRFRNIYPSPLDETIDHFWRMVWEYEIEAIVMLTKCVEMTREKSAQYWPGSLSETITPGDRLSVTLSSSTPYAEYHVRKLLVKHLTESDKQVTVTQFHYTAWPDHGVPDNVMSVIRFIRHVRKLFPAASQDQPLLVHCSAGVGRTGTFITLDMMMQQMKAEATLSVCQCVRNLRTQRMKMVQTPIQYEFIHQALSELVVCGETEGYKQRDAYIATQGPLEGTVEDFWRMMWEYQCGCIVMLCQLEEDGQESSYPYWPGEEGEEMVCGRLSVRLVKVRGHGDIVERRMEVKENKSISPDILRVKMVQLTSWPLEGLPHPTAIISLIDKLNHVLMSTSSKQTVVMCGDGVVRSGTFLVIHSQLERLKTEGVVDVFQAIKSARIHRPGVIPNTNHYVFCYEVLADFVERTEAYHNFKTLM</sequence>
<evidence type="ECO:0000256" key="5">
    <source>
        <dbReference type="SAM" id="Phobius"/>
    </source>
</evidence>
<dbReference type="PANTHER" id="PTHR19134:SF561">
    <property type="entry name" value="PROTEIN TYROSINE PHOSPHATASE 36E, ISOFORM A"/>
    <property type="match status" value="1"/>
</dbReference>
<keyword evidence="5" id="KW-0472">Membrane</keyword>
<dbReference type="SMART" id="SM00194">
    <property type="entry name" value="PTPc"/>
    <property type="match status" value="3"/>
</dbReference>
<feature type="domain" description="Tyrosine-protein phosphatase" evidence="6">
    <location>
        <begin position="664"/>
        <end position="892"/>
    </location>
</feature>
<keyword evidence="3" id="KW-0904">Protein phosphatase</keyword>
<dbReference type="Gene3D" id="3.90.190.10">
    <property type="entry name" value="Protein tyrosine phosphatase superfamily"/>
    <property type="match status" value="3"/>
</dbReference>
<feature type="domain" description="Tyrosine specific protein phosphatases" evidence="7">
    <location>
        <begin position="1014"/>
        <end position="1089"/>
    </location>
</feature>
<evidence type="ECO:0000259" key="6">
    <source>
        <dbReference type="PROSITE" id="PS50055"/>
    </source>
</evidence>
<keyword evidence="5" id="KW-0812">Transmembrane</keyword>
<dbReference type="FunFam" id="3.90.190.10:FF:000185">
    <property type="entry name" value="Predicted protein"/>
    <property type="match status" value="1"/>
</dbReference>
<dbReference type="SMART" id="SM00404">
    <property type="entry name" value="PTPc_motif"/>
    <property type="match status" value="3"/>
</dbReference>
<evidence type="ECO:0000313" key="8">
    <source>
        <dbReference type="EMBL" id="CAI8039977.1"/>
    </source>
</evidence>
<comment type="catalytic activity">
    <reaction evidence="4">
        <text>O-phospho-L-tyrosyl-[protein] + H2O = L-tyrosyl-[protein] + phosphate</text>
        <dbReference type="Rhea" id="RHEA:10684"/>
        <dbReference type="Rhea" id="RHEA-COMP:10136"/>
        <dbReference type="Rhea" id="RHEA-COMP:20101"/>
        <dbReference type="ChEBI" id="CHEBI:15377"/>
        <dbReference type="ChEBI" id="CHEBI:43474"/>
        <dbReference type="ChEBI" id="CHEBI:46858"/>
        <dbReference type="ChEBI" id="CHEBI:61978"/>
        <dbReference type="EC" id="3.1.3.48"/>
    </reaction>
</comment>
<dbReference type="InterPro" id="IPR050348">
    <property type="entry name" value="Protein-Tyr_Phosphatase"/>
</dbReference>
<dbReference type="PROSITE" id="PS50056">
    <property type="entry name" value="TYR_PHOSPHATASE_2"/>
    <property type="match status" value="3"/>
</dbReference>
<gene>
    <name evidence="8" type="ORF">GBAR_LOCUS22296</name>
</gene>
<dbReference type="InterPro" id="IPR003595">
    <property type="entry name" value="Tyr_Pase_cat"/>
</dbReference>
<evidence type="ECO:0000313" key="9">
    <source>
        <dbReference type="Proteomes" id="UP001174909"/>
    </source>
</evidence>
<comment type="caution">
    <text evidence="8">The sequence shown here is derived from an EMBL/GenBank/DDBJ whole genome shotgun (WGS) entry which is preliminary data.</text>
</comment>
<dbReference type="GO" id="GO:0004725">
    <property type="term" value="F:protein tyrosine phosphatase activity"/>
    <property type="evidence" value="ECO:0007669"/>
    <property type="project" value="UniProtKB-EC"/>
</dbReference>
<accession>A0AA35T2K8</accession>
<dbReference type="EC" id="3.1.3.48" evidence="1"/>
<proteinExistence type="predicted"/>
<feature type="domain" description="Tyrosine specific protein phosphatases" evidence="7">
    <location>
        <begin position="444"/>
        <end position="517"/>
    </location>
</feature>